<dbReference type="FunFam" id="2.60.40.1180:FF:000002">
    <property type="entry name" value="1,4-alpha-glucan branching enzyme GlgB"/>
    <property type="match status" value="1"/>
</dbReference>
<dbReference type="InterPro" id="IPR004193">
    <property type="entry name" value="Glyco_hydro_13_N"/>
</dbReference>
<evidence type="ECO:0000256" key="7">
    <source>
        <dbReference type="ARBA" id="ARBA00022679"/>
    </source>
</evidence>
<evidence type="ECO:0000256" key="5">
    <source>
        <dbReference type="ARBA" id="ARBA00022600"/>
    </source>
</evidence>
<dbReference type="NCBIfam" id="TIGR01515">
    <property type="entry name" value="branching_enzym"/>
    <property type="match status" value="1"/>
</dbReference>
<dbReference type="Gene3D" id="3.20.20.80">
    <property type="entry name" value="Glycosidases"/>
    <property type="match status" value="1"/>
</dbReference>
<evidence type="ECO:0000256" key="11">
    <source>
        <dbReference type="PIRSR" id="PIRSR000463-1"/>
    </source>
</evidence>
<dbReference type="InterPro" id="IPR013780">
    <property type="entry name" value="Glyco_hydro_b"/>
</dbReference>
<keyword evidence="7 10" id="KW-0808">Transferase</keyword>
<proteinExistence type="inferred from homology"/>
<keyword evidence="9 10" id="KW-0119">Carbohydrate metabolism</keyword>
<dbReference type="SMART" id="SM00642">
    <property type="entry name" value="Aamy"/>
    <property type="match status" value="1"/>
</dbReference>
<dbReference type="SUPFAM" id="SSF81296">
    <property type="entry name" value="E set domains"/>
    <property type="match status" value="2"/>
</dbReference>
<dbReference type="EC" id="2.4.1.18" evidence="10"/>
<sequence>MAKTKGTTGWTARQGDVEALLAARHDDPFAILGLHDGAAGLVIRAFVPGAQSVEAVAPDGATIAPLTRVHDAGVFEGRVPRRKKRFRYRLRCANDGGTWEFDDPYAFGPVLGPTDDYLLVEGTHKRLYEKLGAHLKAHEGADGVHFAVWAPNARRVSVVGDFNGWDGRRHQMRRRVDSGVWEIFAPGLGEGAVYKYEIVGPDDQVLPLKADPFGFASELRPSTASVVARTDNFPWGDEAHRAFWRTANARRCPIAIYEVHLGSWRRGQDGRYLTWDELADQLVPYAVDMGFTHLEFLPISEFPFDPSWGYQPIGLFAPTARFGRPDGFARLVDRAHRAGLGIILDWVPAHFPTDVHGLARFDGTALYEHEDPRQGFHPDWKTAIYNFGRREVANYLAANALYWMDRYHVDGLRVDAVASMLYLDYSRKAGEWIPNREGGNENLEAVDFLQTVNTLVYGEHPGTMTVAEESTSWPGVSQPAYAGGLGFGFKWNMGWMHDTLDYVSTDPVHRKWHHDRMTFGLLYAFSENFVLPISHDEVVYGKCSVLEKMPGDDWQKFATTRAYYAFMWGHPGKKLLFMGQEFGQRGEWNFERSLDWHLLADPRHEGLRTLVRDLNRHYRQRGALHEADCEAAGFRWVVADDNEQSVFAFLRFGDDGAPPVAVLCNLTPVPRHGYRVGLPVAGRWVEILNTDAWIYGGSGLGNGGVVTADAAALHGLPASAALTLPPLATVWLTLDPGQ</sequence>
<dbReference type="Pfam" id="PF22019">
    <property type="entry name" value="GlgB_N"/>
    <property type="match status" value="1"/>
</dbReference>
<dbReference type="RefSeq" id="WP_184798443.1">
    <property type="nucleotide sequence ID" value="NZ_JACIIZ010000003.1"/>
</dbReference>
<evidence type="ECO:0000256" key="4">
    <source>
        <dbReference type="ARBA" id="ARBA00009000"/>
    </source>
</evidence>
<dbReference type="PIRSF" id="PIRSF000463">
    <property type="entry name" value="GlgB"/>
    <property type="match status" value="1"/>
</dbReference>
<dbReference type="FunFam" id="3.20.20.80:FF:000003">
    <property type="entry name" value="1,4-alpha-glucan branching enzyme GlgB"/>
    <property type="match status" value="1"/>
</dbReference>
<evidence type="ECO:0000256" key="2">
    <source>
        <dbReference type="ARBA" id="ARBA00002953"/>
    </source>
</evidence>
<dbReference type="AlphaFoldDB" id="A0A7X0AV17"/>
<feature type="active site" description="Nucleophile" evidence="10 11">
    <location>
        <position position="415"/>
    </location>
</feature>
<reference evidence="13 14" key="1">
    <citation type="submission" date="2020-08" db="EMBL/GenBank/DDBJ databases">
        <title>Genomic Encyclopedia of Type Strains, Phase IV (KMG-IV): sequencing the most valuable type-strain genomes for metagenomic binning, comparative biology and taxonomic classification.</title>
        <authorList>
            <person name="Goeker M."/>
        </authorList>
    </citation>
    <scope>NUCLEOTIDE SEQUENCE [LARGE SCALE GENOMIC DNA]</scope>
    <source>
        <strain evidence="13 14">DSM 22198</strain>
    </source>
</reference>
<dbReference type="InterPro" id="IPR017853">
    <property type="entry name" value="GH"/>
</dbReference>
<dbReference type="InterPro" id="IPR044143">
    <property type="entry name" value="GlgB_N_E_set_prok"/>
</dbReference>
<dbReference type="InterPro" id="IPR006407">
    <property type="entry name" value="GlgB"/>
</dbReference>
<dbReference type="GO" id="GO:0003844">
    <property type="term" value="F:1,4-alpha-glucan branching enzyme activity"/>
    <property type="evidence" value="ECO:0007669"/>
    <property type="project" value="UniProtKB-UniRule"/>
</dbReference>
<keyword evidence="8 10" id="KW-0320">Glycogen biosynthesis</keyword>
<evidence type="ECO:0000256" key="8">
    <source>
        <dbReference type="ARBA" id="ARBA00023056"/>
    </source>
</evidence>
<comment type="caution">
    <text evidence="13">The sequence shown here is derived from an EMBL/GenBank/DDBJ whole genome shotgun (WGS) entry which is preliminary data.</text>
</comment>
<comment type="similarity">
    <text evidence="4 10">Belongs to the glycosyl hydrolase 13 family. GlgB subfamily.</text>
</comment>
<dbReference type="CDD" id="cd11322">
    <property type="entry name" value="AmyAc_Glg_BE"/>
    <property type="match status" value="1"/>
</dbReference>
<dbReference type="CDD" id="cd02855">
    <property type="entry name" value="E_set_GBE_prok_N"/>
    <property type="match status" value="1"/>
</dbReference>
<feature type="domain" description="Glycosyl hydrolase family 13 catalytic" evidence="12">
    <location>
        <begin position="258"/>
        <end position="625"/>
    </location>
</feature>
<dbReference type="GO" id="GO:0005829">
    <property type="term" value="C:cytosol"/>
    <property type="evidence" value="ECO:0007669"/>
    <property type="project" value="TreeGrafter"/>
</dbReference>
<dbReference type="PANTHER" id="PTHR43651:SF3">
    <property type="entry name" value="1,4-ALPHA-GLUCAN-BRANCHING ENZYME"/>
    <property type="match status" value="1"/>
</dbReference>
<name>A0A7X0AV17_9PROT</name>
<evidence type="ECO:0000256" key="9">
    <source>
        <dbReference type="ARBA" id="ARBA00023277"/>
    </source>
</evidence>
<dbReference type="Pfam" id="PF02922">
    <property type="entry name" value="CBM_48"/>
    <property type="match status" value="1"/>
</dbReference>
<dbReference type="InterPro" id="IPR006047">
    <property type="entry name" value="GH13_cat_dom"/>
</dbReference>
<keyword evidence="14" id="KW-1185">Reference proteome</keyword>
<evidence type="ECO:0000256" key="3">
    <source>
        <dbReference type="ARBA" id="ARBA00004964"/>
    </source>
</evidence>
<accession>A0A7X0AV17</accession>
<keyword evidence="6 10" id="KW-0328">Glycosyltransferase</keyword>
<evidence type="ECO:0000256" key="10">
    <source>
        <dbReference type="HAMAP-Rule" id="MF_00685"/>
    </source>
</evidence>
<feature type="active site" description="Proton donor" evidence="10 11">
    <location>
        <position position="468"/>
    </location>
</feature>
<dbReference type="InterPro" id="IPR037439">
    <property type="entry name" value="Branching_enzy"/>
</dbReference>
<dbReference type="InterPro" id="IPR006048">
    <property type="entry name" value="A-amylase/branching_C"/>
</dbReference>
<organism evidence="13 14">
    <name type="scientific">Nitrospirillum iridis</name>
    <dbReference type="NCBI Taxonomy" id="765888"/>
    <lineage>
        <taxon>Bacteria</taxon>
        <taxon>Pseudomonadati</taxon>
        <taxon>Pseudomonadota</taxon>
        <taxon>Alphaproteobacteria</taxon>
        <taxon>Rhodospirillales</taxon>
        <taxon>Azospirillaceae</taxon>
        <taxon>Nitrospirillum</taxon>
    </lineage>
</organism>
<evidence type="ECO:0000313" key="13">
    <source>
        <dbReference type="EMBL" id="MBB6250642.1"/>
    </source>
</evidence>
<dbReference type="SUPFAM" id="SSF51445">
    <property type="entry name" value="(Trans)glycosidases"/>
    <property type="match status" value="1"/>
</dbReference>
<dbReference type="Gene3D" id="2.60.40.1180">
    <property type="entry name" value="Golgi alpha-mannosidase II"/>
    <property type="match status" value="1"/>
</dbReference>
<dbReference type="Proteomes" id="UP000539175">
    <property type="component" value="Unassembled WGS sequence"/>
</dbReference>
<dbReference type="NCBIfam" id="NF003811">
    <property type="entry name" value="PRK05402.1"/>
    <property type="match status" value="1"/>
</dbReference>
<dbReference type="PANTHER" id="PTHR43651">
    <property type="entry name" value="1,4-ALPHA-GLUCAN-BRANCHING ENZYME"/>
    <property type="match status" value="1"/>
</dbReference>
<keyword evidence="5 10" id="KW-0321">Glycogen metabolism</keyword>
<dbReference type="InterPro" id="IPR014756">
    <property type="entry name" value="Ig_E-set"/>
</dbReference>
<gene>
    <name evidence="10" type="primary">glgB</name>
    <name evidence="13" type="ORF">FHS74_001187</name>
</gene>
<comment type="function">
    <text evidence="2 10">Catalyzes the formation of the alpha-1,6-glucosidic linkages in glycogen by scission of a 1,4-alpha-linked oligosaccharide from growing alpha-1,4-glucan chains and the subsequent attachment of the oligosaccharide to the alpha-1,6 position.</text>
</comment>
<protein>
    <recommendedName>
        <fullName evidence="10">1,4-alpha-glucan branching enzyme GlgB</fullName>
        <ecNumber evidence="10">2.4.1.18</ecNumber>
    </recommendedName>
    <alternativeName>
        <fullName evidence="10">1,4-alpha-D-glucan:1,4-alpha-D-glucan 6-glucosyl-transferase</fullName>
    </alternativeName>
    <alternativeName>
        <fullName evidence="10">Alpha-(1-&gt;4)-glucan branching enzyme</fullName>
    </alternativeName>
    <alternativeName>
        <fullName evidence="10">Glycogen branching enzyme</fullName>
        <shortName evidence="10">BE</shortName>
    </alternativeName>
</protein>
<comment type="pathway">
    <text evidence="3 10">Glycan biosynthesis; glycogen biosynthesis.</text>
</comment>
<evidence type="ECO:0000256" key="1">
    <source>
        <dbReference type="ARBA" id="ARBA00000826"/>
    </source>
</evidence>
<evidence type="ECO:0000259" key="12">
    <source>
        <dbReference type="SMART" id="SM00642"/>
    </source>
</evidence>
<dbReference type="GO" id="GO:0005978">
    <property type="term" value="P:glycogen biosynthetic process"/>
    <property type="evidence" value="ECO:0007669"/>
    <property type="project" value="UniProtKB-UniRule"/>
</dbReference>
<dbReference type="HAMAP" id="MF_00685">
    <property type="entry name" value="GlgB"/>
    <property type="match status" value="1"/>
</dbReference>
<dbReference type="GO" id="GO:0043169">
    <property type="term" value="F:cation binding"/>
    <property type="evidence" value="ECO:0007669"/>
    <property type="project" value="InterPro"/>
</dbReference>
<comment type="subunit">
    <text evidence="10">Monomer.</text>
</comment>
<dbReference type="Gene3D" id="2.60.40.10">
    <property type="entry name" value="Immunoglobulins"/>
    <property type="match status" value="2"/>
</dbReference>
<comment type="catalytic activity">
    <reaction evidence="1 10">
        <text>Transfers a segment of a (1-&gt;4)-alpha-D-glucan chain to a primary hydroxy group in a similar glucan chain.</text>
        <dbReference type="EC" id="2.4.1.18"/>
    </reaction>
</comment>
<dbReference type="EMBL" id="JACIIZ010000003">
    <property type="protein sequence ID" value="MBB6250642.1"/>
    <property type="molecule type" value="Genomic_DNA"/>
</dbReference>
<dbReference type="InterPro" id="IPR054169">
    <property type="entry name" value="GlgB_N"/>
</dbReference>
<dbReference type="GO" id="GO:0004553">
    <property type="term" value="F:hydrolase activity, hydrolyzing O-glycosyl compounds"/>
    <property type="evidence" value="ECO:0007669"/>
    <property type="project" value="InterPro"/>
</dbReference>
<evidence type="ECO:0000256" key="6">
    <source>
        <dbReference type="ARBA" id="ARBA00022676"/>
    </source>
</evidence>
<dbReference type="FunFam" id="2.60.40.10:FF:000169">
    <property type="entry name" value="1,4-alpha-glucan branching enzyme GlgB"/>
    <property type="match status" value="1"/>
</dbReference>
<dbReference type="NCBIfam" id="NF008967">
    <property type="entry name" value="PRK12313.1"/>
    <property type="match status" value="1"/>
</dbReference>
<dbReference type="UniPathway" id="UPA00164"/>
<dbReference type="Pfam" id="PF02806">
    <property type="entry name" value="Alpha-amylase_C"/>
    <property type="match status" value="1"/>
</dbReference>
<evidence type="ECO:0000313" key="14">
    <source>
        <dbReference type="Proteomes" id="UP000539175"/>
    </source>
</evidence>
<dbReference type="InterPro" id="IPR013783">
    <property type="entry name" value="Ig-like_fold"/>
</dbReference>
<dbReference type="SUPFAM" id="SSF51011">
    <property type="entry name" value="Glycosyl hydrolase domain"/>
    <property type="match status" value="1"/>
</dbReference>